<comment type="caution">
    <text evidence="2">The sequence shown here is derived from an EMBL/GenBank/DDBJ whole genome shotgun (WGS) entry which is preliminary data.</text>
</comment>
<proteinExistence type="predicted"/>
<sequence length="116" mass="13824">MKPSLYHKLSRYEKHVRLKTIWPLYVLGVILAYWKLDFWLASVITAILIILTFMEIYFLKKNYEKYLMLETVWPVYILGIIMVIGKVDFTITSIIIAISIILTLIRIHFLKKKFAK</sequence>
<keyword evidence="1" id="KW-0812">Transmembrane</keyword>
<feature type="transmembrane region" description="Helical" evidence="1">
    <location>
        <begin position="91"/>
        <end position="109"/>
    </location>
</feature>
<keyword evidence="3" id="KW-1185">Reference proteome</keyword>
<reference evidence="2" key="1">
    <citation type="submission" date="2022-12" db="EMBL/GenBank/DDBJ databases">
        <title>Clostridium sp. nov., isolated from industrial wastewater.</title>
        <authorList>
            <person name="Jiayan W."/>
        </authorList>
    </citation>
    <scope>NUCLEOTIDE SEQUENCE</scope>
    <source>
        <strain evidence="2">ZC22-4</strain>
    </source>
</reference>
<evidence type="ECO:0000313" key="3">
    <source>
        <dbReference type="Proteomes" id="UP001144612"/>
    </source>
</evidence>
<dbReference type="EMBL" id="JAPQFJ010000003">
    <property type="protein sequence ID" value="MCY6957766.1"/>
    <property type="molecule type" value="Genomic_DNA"/>
</dbReference>
<feature type="transmembrane region" description="Helical" evidence="1">
    <location>
        <begin position="40"/>
        <end position="59"/>
    </location>
</feature>
<name>A0ABT4D998_9CLOT</name>
<gene>
    <name evidence="2" type="ORF">OW729_03990</name>
</gene>
<feature type="transmembrane region" description="Helical" evidence="1">
    <location>
        <begin position="16"/>
        <end position="34"/>
    </location>
</feature>
<dbReference type="Proteomes" id="UP001144612">
    <property type="component" value="Unassembled WGS sequence"/>
</dbReference>
<evidence type="ECO:0000256" key="1">
    <source>
        <dbReference type="SAM" id="Phobius"/>
    </source>
</evidence>
<dbReference type="RefSeq" id="WP_268060163.1">
    <property type="nucleotide sequence ID" value="NZ_JAPQFJ010000003.1"/>
</dbReference>
<accession>A0ABT4D998</accession>
<organism evidence="2 3">
    <name type="scientific">Clostridium brassicae</name>
    <dbReference type="NCBI Taxonomy" id="2999072"/>
    <lineage>
        <taxon>Bacteria</taxon>
        <taxon>Bacillati</taxon>
        <taxon>Bacillota</taxon>
        <taxon>Clostridia</taxon>
        <taxon>Eubacteriales</taxon>
        <taxon>Clostridiaceae</taxon>
        <taxon>Clostridium</taxon>
    </lineage>
</organism>
<evidence type="ECO:0008006" key="4">
    <source>
        <dbReference type="Google" id="ProtNLM"/>
    </source>
</evidence>
<feature type="transmembrane region" description="Helical" evidence="1">
    <location>
        <begin position="66"/>
        <end position="85"/>
    </location>
</feature>
<protein>
    <recommendedName>
        <fullName evidence="4">Phosphatidate cytidylyltransferase</fullName>
    </recommendedName>
</protein>
<keyword evidence="1" id="KW-0472">Membrane</keyword>
<evidence type="ECO:0000313" key="2">
    <source>
        <dbReference type="EMBL" id="MCY6957766.1"/>
    </source>
</evidence>
<keyword evidence="1" id="KW-1133">Transmembrane helix</keyword>